<name>A0AC61S6N3_9BACT</name>
<dbReference type="EMBL" id="SSTG01000024">
    <property type="protein sequence ID" value="THG54275.1"/>
    <property type="molecule type" value="Genomic_DNA"/>
</dbReference>
<dbReference type="Proteomes" id="UP000305401">
    <property type="component" value="Unassembled WGS sequence"/>
</dbReference>
<sequence>MATWQSHAYDSNVDISIYKLTNSDIKLITRHTDVNISIWELACWGADNTFYICGLHNVYDNGLSTDKKYLKFKVSQ</sequence>
<comment type="caution">
    <text evidence="1">The sequence shown here is derived from an EMBL/GenBank/DDBJ whole genome shotgun (WGS) entry which is preliminary data.</text>
</comment>
<reference evidence="1" key="1">
    <citation type="submission" date="2019-04" db="EMBL/GenBank/DDBJ databases">
        <title>Microbes associate with the intestines of laboratory mice.</title>
        <authorList>
            <person name="Navarre W."/>
            <person name="Wong E."/>
            <person name="Huang K.C."/>
            <person name="Tropini C."/>
            <person name="Ng K."/>
            <person name="Yu B."/>
        </authorList>
    </citation>
    <scope>NUCLEOTIDE SEQUENCE</scope>
    <source>
        <strain evidence="1">NM86_A22</strain>
    </source>
</reference>
<evidence type="ECO:0000313" key="1">
    <source>
        <dbReference type="EMBL" id="THG54275.1"/>
    </source>
</evidence>
<keyword evidence="2" id="KW-1185">Reference proteome</keyword>
<accession>A0AC61S6N3</accession>
<gene>
    <name evidence="1" type="ORF">E5990_03420</name>
</gene>
<organism evidence="1 2">
    <name type="scientific">Muribaculum caecicola</name>
    <dbReference type="NCBI Taxonomy" id="3038144"/>
    <lineage>
        <taxon>Bacteria</taxon>
        <taxon>Pseudomonadati</taxon>
        <taxon>Bacteroidota</taxon>
        <taxon>Bacteroidia</taxon>
        <taxon>Bacteroidales</taxon>
        <taxon>Muribaculaceae</taxon>
        <taxon>Muribaculum</taxon>
    </lineage>
</organism>
<proteinExistence type="predicted"/>
<protein>
    <submittedName>
        <fullName evidence="1">Uncharacterized protein</fullName>
    </submittedName>
</protein>
<evidence type="ECO:0000313" key="2">
    <source>
        <dbReference type="Proteomes" id="UP000305401"/>
    </source>
</evidence>